<organism evidence="3 4">
    <name type="scientific">Brevundimonas intermedia</name>
    <dbReference type="NCBI Taxonomy" id="74315"/>
    <lineage>
        <taxon>Bacteria</taxon>
        <taxon>Pseudomonadati</taxon>
        <taxon>Pseudomonadota</taxon>
        <taxon>Alphaproteobacteria</taxon>
        <taxon>Caulobacterales</taxon>
        <taxon>Caulobacteraceae</taxon>
        <taxon>Brevundimonas</taxon>
    </lineage>
</organism>
<keyword evidence="4" id="KW-1185">Reference proteome</keyword>
<dbReference type="PANTHER" id="PTHR22946:SF9">
    <property type="entry name" value="POLYKETIDE TRANSFERASE AF380"/>
    <property type="match status" value="1"/>
</dbReference>
<dbReference type="Gene3D" id="3.40.50.1820">
    <property type="entry name" value="alpha/beta hydrolase"/>
    <property type="match status" value="1"/>
</dbReference>
<name>A0ABQ5TAI5_9CAUL</name>
<keyword evidence="1 3" id="KW-0378">Hydrolase</keyword>
<dbReference type="SUPFAM" id="SSF53474">
    <property type="entry name" value="alpha/beta-Hydrolases"/>
    <property type="match status" value="1"/>
</dbReference>
<reference evidence="3" key="1">
    <citation type="journal article" date="2014" name="Int. J. Syst. Evol. Microbiol.">
        <title>Complete genome of a new Firmicutes species belonging to the dominant human colonic microbiota ('Ruminococcus bicirculans') reveals two chromosomes and a selective capacity to utilize plant glucans.</title>
        <authorList>
            <consortium name="NISC Comparative Sequencing Program"/>
            <person name="Wegmann U."/>
            <person name="Louis P."/>
            <person name="Goesmann A."/>
            <person name="Henrissat B."/>
            <person name="Duncan S.H."/>
            <person name="Flint H.J."/>
        </authorList>
    </citation>
    <scope>NUCLEOTIDE SEQUENCE</scope>
    <source>
        <strain evidence="3">VKM B-1499</strain>
    </source>
</reference>
<evidence type="ECO:0000256" key="1">
    <source>
        <dbReference type="ARBA" id="ARBA00022801"/>
    </source>
</evidence>
<dbReference type="InterPro" id="IPR001375">
    <property type="entry name" value="Peptidase_S9_cat"/>
</dbReference>
<protein>
    <submittedName>
        <fullName evidence="3">Dienelactone hydrolase</fullName>
    </submittedName>
</protein>
<evidence type="ECO:0000313" key="4">
    <source>
        <dbReference type="Proteomes" id="UP001143509"/>
    </source>
</evidence>
<reference evidence="3" key="2">
    <citation type="submission" date="2023-01" db="EMBL/GenBank/DDBJ databases">
        <authorList>
            <person name="Sun Q."/>
            <person name="Evtushenko L."/>
        </authorList>
    </citation>
    <scope>NUCLEOTIDE SEQUENCE</scope>
    <source>
        <strain evidence="3">VKM B-1499</strain>
    </source>
</reference>
<dbReference type="InterPro" id="IPR050261">
    <property type="entry name" value="FrsA_esterase"/>
</dbReference>
<dbReference type="PANTHER" id="PTHR22946">
    <property type="entry name" value="DIENELACTONE HYDROLASE DOMAIN-CONTAINING PROTEIN-RELATED"/>
    <property type="match status" value="1"/>
</dbReference>
<dbReference type="InterPro" id="IPR029058">
    <property type="entry name" value="AB_hydrolase_fold"/>
</dbReference>
<feature type="domain" description="Peptidase S9 prolyl oligopeptidase catalytic" evidence="2">
    <location>
        <begin position="63"/>
        <end position="213"/>
    </location>
</feature>
<accession>A0ABQ5TAI5</accession>
<dbReference type="Pfam" id="PF00326">
    <property type="entry name" value="Peptidase_S9"/>
    <property type="match status" value="1"/>
</dbReference>
<evidence type="ECO:0000313" key="3">
    <source>
        <dbReference type="EMBL" id="GLK49412.1"/>
    </source>
</evidence>
<dbReference type="EMBL" id="BSFD01000009">
    <property type="protein sequence ID" value="GLK49412.1"/>
    <property type="molecule type" value="Genomic_DNA"/>
</dbReference>
<dbReference type="Proteomes" id="UP001143509">
    <property type="component" value="Unassembled WGS sequence"/>
</dbReference>
<sequence length="262" mass="28891">MVFFGAVRRKSGMDDLKRRWARLEPYLTIVGPDDDRPRPAVLLFHGCGGLRDHLPRYAEAAKAAGWRVFIIDSYGPRGWGRAFTLSAVCTGLAFRGYERAGDVLAAIQGISARRDVDATRLALAGWSHGGWSIMEMMSADPAPNTLGVADPGAADLSGVRAVWLAYPYIGPFAFNRMKPWRHCPKVLAVTCKRDHLTTVRNAEQVNAMIRNCGAEVESWVAAGTHAFDEPTNNGPMRHDPDLTEDSLRRFRAFLTDVVPSLP</sequence>
<gene>
    <name evidence="3" type="ORF">GCM10017620_23850</name>
</gene>
<proteinExistence type="predicted"/>
<dbReference type="GO" id="GO:0016787">
    <property type="term" value="F:hydrolase activity"/>
    <property type="evidence" value="ECO:0007669"/>
    <property type="project" value="UniProtKB-KW"/>
</dbReference>
<comment type="caution">
    <text evidence="3">The sequence shown here is derived from an EMBL/GenBank/DDBJ whole genome shotgun (WGS) entry which is preliminary data.</text>
</comment>
<evidence type="ECO:0000259" key="2">
    <source>
        <dbReference type="Pfam" id="PF00326"/>
    </source>
</evidence>